<reference evidence="4" key="1">
    <citation type="submission" date="2019-07" db="EMBL/GenBank/DDBJ databases">
        <title>Helicobacter labacensis sp. nov., Helicobacter mehlei sp. nov. and Helicobacter vulpis sp. nov., isolated from gastric mucosa of red fox (Vulpis vulpis).</title>
        <authorList>
            <person name="Papic B."/>
        </authorList>
    </citation>
    <scope>NUCLEOTIDE SEQUENCE [LARGE SCALE GENOMIC DNA]</scope>
    <source>
        <strain evidence="4">L8b</strain>
    </source>
</reference>
<evidence type="ECO:0000256" key="1">
    <source>
        <dbReference type="NCBIfam" id="TIGR03586"/>
    </source>
</evidence>
<dbReference type="Proteomes" id="UP000319322">
    <property type="component" value="Unassembled WGS sequence"/>
</dbReference>
<reference evidence="3 4" key="3">
    <citation type="submission" date="2019-07" db="EMBL/GenBank/DDBJ databases">
        <authorList>
            <person name="Papic B."/>
        </authorList>
    </citation>
    <scope>NUCLEOTIDE SEQUENCE [LARGE SCALE GENOMIC DNA]</scope>
    <source>
        <strain evidence="3 4">L8b</strain>
    </source>
</reference>
<dbReference type="Pfam" id="PF03102">
    <property type="entry name" value="NeuB"/>
    <property type="match status" value="1"/>
</dbReference>
<dbReference type="InterPro" id="IPR013785">
    <property type="entry name" value="Aldolase_TIM"/>
</dbReference>
<evidence type="ECO:0000259" key="2">
    <source>
        <dbReference type="PROSITE" id="PS50844"/>
    </source>
</evidence>
<dbReference type="AlphaFoldDB" id="A0A553UN87"/>
<dbReference type="Gene3D" id="3.90.1210.10">
    <property type="entry name" value="Antifreeze-like/N-acetylneuraminic acid synthase C-terminal domain"/>
    <property type="match status" value="1"/>
</dbReference>
<keyword evidence="3" id="KW-0808">Transferase</keyword>
<dbReference type="RefSeq" id="WP_120948735.1">
    <property type="nucleotide sequence ID" value="NZ_QXQP01000014.1"/>
</dbReference>
<comment type="caution">
    <text evidence="3">The sequence shown here is derived from an EMBL/GenBank/DDBJ whole genome shotgun (WGS) entry which is preliminary data.</text>
</comment>
<dbReference type="InterPro" id="IPR013974">
    <property type="entry name" value="SAF"/>
</dbReference>
<dbReference type="Gene3D" id="3.20.20.70">
    <property type="entry name" value="Aldolase class I"/>
    <property type="match status" value="1"/>
</dbReference>
<dbReference type="EC" id="2.5.1.97" evidence="1"/>
<dbReference type="NCBIfam" id="TIGR03586">
    <property type="entry name" value="PseI"/>
    <property type="match status" value="1"/>
</dbReference>
<dbReference type="SUPFAM" id="SSF51269">
    <property type="entry name" value="AFP III-like domain"/>
    <property type="match status" value="1"/>
</dbReference>
<dbReference type="InterPro" id="IPR051690">
    <property type="entry name" value="PseI-like"/>
</dbReference>
<dbReference type="InterPro" id="IPR036732">
    <property type="entry name" value="AFP_Neu5c_C_sf"/>
</dbReference>
<dbReference type="InterPro" id="IPR020030">
    <property type="entry name" value="Pseudaminic_synth_PseI"/>
</dbReference>
<dbReference type="InterPro" id="IPR013132">
    <property type="entry name" value="PseI/NeuA/B-like_N"/>
</dbReference>
<keyword evidence="4" id="KW-1185">Reference proteome</keyword>
<dbReference type="EMBL" id="VKGC01000020">
    <property type="protein sequence ID" value="TSA81421.1"/>
    <property type="molecule type" value="Genomic_DNA"/>
</dbReference>
<dbReference type="OrthoDB" id="9781701at2"/>
<dbReference type="PROSITE" id="PS50844">
    <property type="entry name" value="AFP_LIKE"/>
    <property type="match status" value="1"/>
</dbReference>
<gene>
    <name evidence="3" type="primary">pseI</name>
    <name evidence="3" type="ORF">FNE76_06685</name>
</gene>
<accession>A0A553UN87</accession>
<dbReference type="PANTHER" id="PTHR42966">
    <property type="entry name" value="N-ACETYLNEURAMINATE SYNTHASE"/>
    <property type="match status" value="1"/>
</dbReference>
<feature type="domain" description="AFP-like" evidence="2">
    <location>
        <begin position="275"/>
        <end position="332"/>
    </location>
</feature>
<dbReference type="Pfam" id="PF08666">
    <property type="entry name" value="SAF"/>
    <property type="match status" value="1"/>
</dbReference>
<dbReference type="GO" id="GO:0047444">
    <property type="term" value="F:N-acylneuraminate-9-phosphate synthase activity"/>
    <property type="evidence" value="ECO:0007669"/>
    <property type="project" value="TreeGrafter"/>
</dbReference>
<dbReference type="InterPro" id="IPR006190">
    <property type="entry name" value="SAF_AFP_Neu5Ac"/>
</dbReference>
<dbReference type="PANTHER" id="PTHR42966:SF2">
    <property type="entry name" value="PSEUDAMINIC ACID SYNTHASE"/>
    <property type="match status" value="1"/>
</dbReference>
<evidence type="ECO:0000313" key="3">
    <source>
        <dbReference type="EMBL" id="TSA81421.1"/>
    </source>
</evidence>
<dbReference type="SMART" id="SM00858">
    <property type="entry name" value="SAF"/>
    <property type="match status" value="1"/>
</dbReference>
<name>A0A553UN87_9HELI</name>
<sequence>MIPLIVAELSANHANSLEIAQKSLITLKGIGAGAAKLQTYTPDCMTLNCSKPPFTIQGTLWDQQSLYDLYTKAAMPLEWHAPLFELARGLDLLLFSAVFSLKGLELLEKLNCPMYKIASFEITHLELLHQVASTQKPLILSTGIATHGEILDALEVCYKAGNSQITLLKCTSAYPAPLQEANLLAMPMLGQTYNTAYGLSDHTLGYLSAIIATTLKASMIEKHFILDKSLDTPDRAFSLDTKEFQEMIQAVQDTAKALGQPNPPPPVQGRQFVRSLFVVKALKKGEILTKQHLQALRPSAGLAPKNLSLVLGRKVSKDLEYGHPLSWDDVLD</sequence>
<dbReference type="GO" id="GO:0016051">
    <property type="term" value="P:carbohydrate biosynthetic process"/>
    <property type="evidence" value="ECO:0007669"/>
    <property type="project" value="InterPro"/>
</dbReference>
<proteinExistence type="predicted"/>
<dbReference type="CDD" id="cd11615">
    <property type="entry name" value="SAF_NeuB_like"/>
    <property type="match status" value="1"/>
</dbReference>
<evidence type="ECO:0000313" key="4">
    <source>
        <dbReference type="Proteomes" id="UP000319322"/>
    </source>
</evidence>
<organism evidence="3 4">
    <name type="scientific">Helicobacter mehlei</name>
    <dbReference type="NCBI Taxonomy" id="2316080"/>
    <lineage>
        <taxon>Bacteria</taxon>
        <taxon>Pseudomonadati</taxon>
        <taxon>Campylobacterota</taxon>
        <taxon>Epsilonproteobacteria</taxon>
        <taxon>Campylobacterales</taxon>
        <taxon>Helicobacteraceae</taxon>
        <taxon>Helicobacter</taxon>
    </lineage>
</organism>
<dbReference type="SUPFAM" id="SSF51569">
    <property type="entry name" value="Aldolase"/>
    <property type="match status" value="1"/>
</dbReference>
<protein>
    <recommendedName>
        <fullName evidence="1">Pseudaminic acid synthase</fullName>
        <ecNumber evidence="1">2.5.1.97</ecNumber>
    </recommendedName>
</protein>
<dbReference type="InterPro" id="IPR057736">
    <property type="entry name" value="SAF_PseI/NeuA/NeuB"/>
</dbReference>
<reference evidence="3 4" key="2">
    <citation type="submission" date="2019-07" db="EMBL/GenBank/DDBJ databases">
        <title>Helicobacter labacensis sp. nov., Helicobacter mehlei sp. nov. and Helicobacter vulpis sp. nov., isolated from gastric mucosa of red fox (Vulpis vulpis).</title>
        <authorList>
            <person name="Kusar D."/>
            <person name="Gruntar I."/>
            <person name="Pate M."/>
            <person name="Zajc U."/>
            <person name="Ocepek M."/>
        </authorList>
    </citation>
    <scope>NUCLEOTIDE SEQUENCE [LARGE SCALE GENOMIC DNA]</scope>
    <source>
        <strain evidence="3 4">L8b</strain>
    </source>
</reference>